<evidence type="ECO:0000313" key="2">
    <source>
        <dbReference type="Proteomes" id="UP000828924"/>
    </source>
</evidence>
<dbReference type="Gene3D" id="3.30.1780.10">
    <property type="entry name" value="ornithine cyclodeaminase, domain 1"/>
    <property type="match status" value="1"/>
</dbReference>
<dbReference type="SUPFAM" id="SSF51735">
    <property type="entry name" value="NAD(P)-binding Rossmann-fold domains"/>
    <property type="match status" value="1"/>
</dbReference>
<dbReference type="PIRSF" id="PIRSF001439">
    <property type="entry name" value="CryM"/>
    <property type="match status" value="1"/>
</dbReference>
<sequence length="324" mass="33375">MASQEAATVVIGADEVRSAVPMPTAIVALQGALREGLDPETDPARSVVPVEHGQLLLMPSQSRHYTGVKVASVAPANPGLGRPRIQGNYLLLDAKTLTPLAVLDGVALTVIRTAAVSAAAADLLADPGAERLVVFGTGPQAHSHVEALRAVRPIRHLTVVGRNPARLRSFVQAYEDSALTVVEGGPQAVADADVVACCTSARTPLFDGATLPPHATVTAVGSHEPDAREVDDATVRRSTVVVEARTAALREAGDVIQPVRAGVLRPETLVTLAALVRGTAVIEPSRPRLFKSVGMAWEDLVVAGAAYEAVAGTGGGRGGPDGGR</sequence>
<gene>
    <name evidence="1" type="ORF">J4032_04595</name>
</gene>
<name>A0ABY3WEB0_9ACTN</name>
<dbReference type="RefSeq" id="WP_242329430.1">
    <property type="nucleotide sequence ID" value="NZ_CP071872.1"/>
</dbReference>
<dbReference type="PANTHER" id="PTHR13812">
    <property type="entry name" value="KETIMINE REDUCTASE MU-CRYSTALLIN"/>
    <property type="match status" value="1"/>
</dbReference>
<evidence type="ECO:0000313" key="1">
    <source>
        <dbReference type="EMBL" id="UNM10894.1"/>
    </source>
</evidence>
<dbReference type="InterPro" id="IPR036291">
    <property type="entry name" value="NAD(P)-bd_dom_sf"/>
</dbReference>
<accession>A0ABY3WEB0</accession>
<dbReference type="InterPro" id="IPR003462">
    <property type="entry name" value="ODC_Mu_crystall"/>
</dbReference>
<dbReference type="Pfam" id="PF02423">
    <property type="entry name" value="OCD_Mu_crystall"/>
    <property type="match status" value="1"/>
</dbReference>
<dbReference type="Proteomes" id="UP000828924">
    <property type="component" value="Chromosome"/>
</dbReference>
<dbReference type="InterPro" id="IPR023401">
    <property type="entry name" value="ODC_N"/>
</dbReference>
<dbReference type="Gene3D" id="3.40.50.720">
    <property type="entry name" value="NAD(P)-binding Rossmann-like Domain"/>
    <property type="match status" value="1"/>
</dbReference>
<reference evidence="1 2" key="1">
    <citation type="submission" date="2021-03" db="EMBL/GenBank/DDBJ databases">
        <title>Complete genome of Streptomyces formicae strain 1H-GS9 (DSM 100524).</title>
        <authorList>
            <person name="Atanasov K.E."/>
            <person name="Altabella T."/>
            <person name="Ferrer A."/>
        </authorList>
    </citation>
    <scope>NUCLEOTIDE SEQUENCE [LARGE SCALE GENOMIC DNA]</scope>
    <source>
        <strain evidence="1 2">1H-GS9</strain>
    </source>
</reference>
<dbReference type="PANTHER" id="PTHR13812:SF19">
    <property type="entry name" value="KETIMINE REDUCTASE MU-CRYSTALLIN"/>
    <property type="match status" value="1"/>
</dbReference>
<dbReference type="EMBL" id="CP071872">
    <property type="protein sequence ID" value="UNM10894.1"/>
    <property type="molecule type" value="Genomic_DNA"/>
</dbReference>
<organism evidence="1 2">
    <name type="scientific">Streptomyces formicae</name>
    <dbReference type="NCBI Taxonomy" id="1616117"/>
    <lineage>
        <taxon>Bacteria</taxon>
        <taxon>Bacillati</taxon>
        <taxon>Actinomycetota</taxon>
        <taxon>Actinomycetes</taxon>
        <taxon>Kitasatosporales</taxon>
        <taxon>Streptomycetaceae</taxon>
        <taxon>Streptomyces</taxon>
    </lineage>
</organism>
<keyword evidence="2" id="KW-1185">Reference proteome</keyword>
<proteinExistence type="predicted"/>
<protein>
    <submittedName>
        <fullName evidence="1">Ornithine cyclodeaminase family protein</fullName>
    </submittedName>
</protein>